<dbReference type="InterPro" id="IPR036390">
    <property type="entry name" value="WH_DNA-bd_sf"/>
</dbReference>
<accession>A0ABY8QK90</accession>
<evidence type="ECO:0000313" key="8">
    <source>
        <dbReference type="EMBL" id="WGW04930.1"/>
    </source>
</evidence>
<dbReference type="Proteomes" id="UP001241605">
    <property type="component" value="Chromosome"/>
</dbReference>
<evidence type="ECO:0000256" key="6">
    <source>
        <dbReference type="ARBA" id="ARBA00039592"/>
    </source>
</evidence>
<dbReference type="SMART" id="SM00895">
    <property type="entry name" value="FCD"/>
    <property type="match status" value="1"/>
</dbReference>
<dbReference type="SMART" id="SM00345">
    <property type="entry name" value="HTH_GNTR"/>
    <property type="match status" value="1"/>
</dbReference>
<feature type="domain" description="HTH gntR-type" evidence="7">
    <location>
        <begin position="9"/>
        <end position="77"/>
    </location>
</feature>
<evidence type="ECO:0000259" key="7">
    <source>
        <dbReference type="PROSITE" id="PS50949"/>
    </source>
</evidence>
<dbReference type="PANTHER" id="PTHR43537">
    <property type="entry name" value="TRANSCRIPTIONAL REGULATOR, GNTR FAMILY"/>
    <property type="match status" value="1"/>
</dbReference>
<dbReference type="InterPro" id="IPR008920">
    <property type="entry name" value="TF_FadR/GntR_C"/>
</dbReference>
<dbReference type="Gene3D" id="1.20.120.530">
    <property type="entry name" value="GntR ligand-binding domain-like"/>
    <property type="match status" value="1"/>
</dbReference>
<keyword evidence="1" id="KW-0678">Repressor</keyword>
<gene>
    <name evidence="8" type="ORF">QF118_05115</name>
</gene>
<evidence type="ECO:0000256" key="2">
    <source>
        <dbReference type="ARBA" id="ARBA00023015"/>
    </source>
</evidence>
<organism evidence="8 9">
    <name type="scientific">Tropicibacter oceani</name>
    <dbReference type="NCBI Taxonomy" id="3058420"/>
    <lineage>
        <taxon>Bacteria</taxon>
        <taxon>Pseudomonadati</taxon>
        <taxon>Pseudomonadota</taxon>
        <taxon>Alphaproteobacteria</taxon>
        <taxon>Rhodobacterales</taxon>
        <taxon>Roseobacteraceae</taxon>
        <taxon>Tropicibacter</taxon>
    </lineage>
</organism>
<protein>
    <recommendedName>
        <fullName evidence="6">Pyruvate dehydrogenase complex repressor</fullName>
    </recommendedName>
</protein>
<dbReference type="PROSITE" id="PS50949">
    <property type="entry name" value="HTH_GNTR"/>
    <property type="match status" value="1"/>
</dbReference>
<evidence type="ECO:0000256" key="5">
    <source>
        <dbReference type="ARBA" id="ARBA00037357"/>
    </source>
</evidence>
<dbReference type="PRINTS" id="PR00035">
    <property type="entry name" value="HTHGNTR"/>
</dbReference>
<name>A0ABY8QK90_9RHOB</name>
<evidence type="ECO:0000256" key="3">
    <source>
        <dbReference type="ARBA" id="ARBA00023125"/>
    </source>
</evidence>
<proteinExistence type="predicted"/>
<evidence type="ECO:0000256" key="4">
    <source>
        <dbReference type="ARBA" id="ARBA00023163"/>
    </source>
</evidence>
<reference evidence="8 9" key="1">
    <citation type="submission" date="2023-05" db="EMBL/GenBank/DDBJ databases">
        <title>YMD87, complete Genome.</title>
        <authorList>
            <person name="Zhang J."/>
            <person name="Xu X."/>
        </authorList>
    </citation>
    <scope>NUCLEOTIDE SEQUENCE [LARGE SCALE GENOMIC DNA]</scope>
    <source>
        <strain evidence="8 9">YMD87</strain>
    </source>
</reference>
<evidence type="ECO:0000256" key="1">
    <source>
        <dbReference type="ARBA" id="ARBA00022491"/>
    </source>
</evidence>
<dbReference type="CDD" id="cd07377">
    <property type="entry name" value="WHTH_GntR"/>
    <property type="match status" value="1"/>
</dbReference>
<sequence>MPFRPVQSEKLSTAVVRQIEQLILRGILRPGERLPAERALAEQLAVSRPSLREAVAELQDRGLLTSRAGAGIYVTEVLGSAFSEALIQLFAGHDEAVFDYLSFRRDMEGLAAERAATHGTDTDLAVIQQLFDKMLAAHGKRNPDDEASLDAEFHLAIIEASHNVIMLHMMRSMYQLLREGVFYNRKVMFRQRTTREALLDQHRAINDALQARDAAAARKAVEDHLTYVEAALFADRKASANEHIARQRYEREKARG</sequence>
<keyword evidence="3" id="KW-0238">DNA-binding</keyword>
<dbReference type="Pfam" id="PF07729">
    <property type="entry name" value="FCD"/>
    <property type="match status" value="1"/>
</dbReference>
<dbReference type="InterPro" id="IPR011711">
    <property type="entry name" value="GntR_C"/>
</dbReference>
<dbReference type="Pfam" id="PF00392">
    <property type="entry name" value="GntR"/>
    <property type="match status" value="1"/>
</dbReference>
<comment type="function">
    <text evidence="5">Transcriptional repressor for the pyruvate dehydrogenase complex genes aceEF and lpd.</text>
</comment>
<dbReference type="SUPFAM" id="SSF46785">
    <property type="entry name" value="Winged helix' DNA-binding domain"/>
    <property type="match status" value="1"/>
</dbReference>
<keyword evidence="4" id="KW-0804">Transcription</keyword>
<dbReference type="InterPro" id="IPR000524">
    <property type="entry name" value="Tscrpt_reg_HTH_GntR"/>
</dbReference>
<dbReference type="PANTHER" id="PTHR43537:SF34">
    <property type="entry name" value="PYRUVATE DEHYDROGENASE COMPLEX REPRESSOR"/>
    <property type="match status" value="1"/>
</dbReference>
<evidence type="ECO:0000313" key="9">
    <source>
        <dbReference type="Proteomes" id="UP001241605"/>
    </source>
</evidence>
<dbReference type="Gene3D" id="1.10.10.10">
    <property type="entry name" value="Winged helix-like DNA-binding domain superfamily/Winged helix DNA-binding domain"/>
    <property type="match status" value="1"/>
</dbReference>
<keyword evidence="9" id="KW-1185">Reference proteome</keyword>
<keyword evidence="2" id="KW-0805">Transcription regulation</keyword>
<dbReference type="RefSeq" id="WP_282301567.1">
    <property type="nucleotide sequence ID" value="NZ_CP124616.1"/>
</dbReference>
<dbReference type="EMBL" id="CP124616">
    <property type="protein sequence ID" value="WGW04930.1"/>
    <property type="molecule type" value="Genomic_DNA"/>
</dbReference>
<dbReference type="InterPro" id="IPR036388">
    <property type="entry name" value="WH-like_DNA-bd_sf"/>
</dbReference>
<dbReference type="SUPFAM" id="SSF48008">
    <property type="entry name" value="GntR ligand-binding domain-like"/>
    <property type="match status" value="1"/>
</dbReference>